<evidence type="ECO:0008006" key="3">
    <source>
        <dbReference type="Google" id="ProtNLM"/>
    </source>
</evidence>
<accession>A0A9W9THS9</accession>
<dbReference type="RefSeq" id="XP_058327550.1">
    <property type="nucleotide sequence ID" value="XM_058477205.1"/>
</dbReference>
<evidence type="ECO:0000313" key="1">
    <source>
        <dbReference type="EMBL" id="KAJ5223367.1"/>
    </source>
</evidence>
<name>A0A9W9THS9_9EURO</name>
<dbReference type="GeneID" id="83204508"/>
<keyword evidence="2" id="KW-1185">Reference proteome</keyword>
<organism evidence="1 2">
    <name type="scientific">Penicillium chermesinum</name>
    <dbReference type="NCBI Taxonomy" id="63820"/>
    <lineage>
        <taxon>Eukaryota</taxon>
        <taxon>Fungi</taxon>
        <taxon>Dikarya</taxon>
        <taxon>Ascomycota</taxon>
        <taxon>Pezizomycotina</taxon>
        <taxon>Eurotiomycetes</taxon>
        <taxon>Eurotiomycetidae</taxon>
        <taxon>Eurotiales</taxon>
        <taxon>Aspergillaceae</taxon>
        <taxon>Penicillium</taxon>
    </lineage>
</organism>
<dbReference type="OrthoDB" id="4496773at2759"/>
<dbReference type="EMBL" id="JAPQKS010000006">
    <property type="protein sequence ID" value="KAJ5223367.1"/>
    <property type="molecule type" value="Genomic_DNA"/>
</dbReference>
<proteinExistence type="predicted"/>
<sequence>MMKNEANRDVGRKIRDRIAKLQERVIANELRATAAFHGWDHSYTPTHLQSSKADVWQSSPYEHTISPRDLSAMSTVPSTSYLTPYMLSAPQTGSTTSTSPQSILPVNSSGFLDTWGLHSVPLSSPLFSIAPSSGPPLPVVSSPDMEPLRDAWAGSDVALPSESMADSPTSQPTYYVATEAALPHIIQALQSNAVSSKIVVIAPTDSISPWANGANNLISLTHTGDDGASGTPRNGLSMPCQCQTVVENSPGAQFSSQDWVLPSSDGLFPQRKISGPFDTNYATM</sequence>
<dbReference type="Proteomes" id="UP001150941">
    <property type="component" value="Unassembled WGS sequence"/>
</dbReference>
<reference evidence="1" key="1">
    <citation type="submission" date="2022-11" db="EMBL/GenBank/DDBJ databases">
        <authorList>
            <person name="Petersen C."/>
        </authorList>
    </citation>
    <scope>NUCLEOTIDE SEQUENCE</scope>
    <source>
        <strain evidence="1">IBT 19713</strain>
    </source>
</reference>
<comment type="caution">
    <text evidence="1">The sequence shown here is derived from an EMBL/GenBank/DDBJ whole genome shotgun (WGS) entry which is preliminary data.</text>
</comment>
<evidence type="ECO:0000313" key="2">
    <source>
        <dbReference type="Proteomes" id="UP001150941"/>
    </source>
</evidence>
<protein>
    <recommendedName>
        <fullName evidence="3">BZIP domain-containing protein</fullName>
    </recommendedName>
</protein>
<gene>
    <name evidence="1" type="ORF">N7468_007909</name>
</gene>
<dbReference type="AlphaFoldDB" id="A0A9W9THS9"/>
<reference evidence="1" key="2">
    <citation type="journal article" date="2023" name="IMA Fungus">
        <title>Comparative genomic study of the Penicillium genus elucidates a diverse pangenome and 15 lateral gene transfer events.</title>
        <authorList>
            <person name="Petersen C."/>
            <person name="Sorensen T."/>
            <person name="Nielsen M.R."/>
            <person name="Sondergaard T.E."/>
            <person name="Sorensen J.L."/>
            <person name="Fitzpatrick D.A."/>
            <person name="Frisvad J.C."/>
            <person name="Nielsen K.L."/>
        </authorList>
    </citation>
    <scope>NUCLEOTIDE SEQUENCE</scope>
    <source>
        <strain evidence="1">IBT 19713</strain>
    </source>
</reference>